<comment type="caution">
    <text evidence="1">The sequence shown here is derived from an EMBL/GenBank/DDBJ whole genome shotgun (WGS) entry which is preliminary data.</text>
</comment>
<keyword evidence="2" id="KW-1185">Reference proteome</keyword>
<gene>
    <name evidence="1" type="ORF">MGAL_10B013672</name>
</gene>
<name>A0A8B6GB13_MYTGA</name>
<dbReference type="AlphaFoldDB" id="A0A8B6GB13"/>
<evidence type="ECO:0000313" key="1">
    <source>
        <dbReference type="EMBL" id="VDI61650.1"/>
    </source>
</evidence>
<sequence>MAAMAYYEGIKKKGVEVYIQPYQDKSGATVQYTAKIKKPKNPQYTVNIYTTQSKLLIKERISATTSYVQNVQDLAEQKELFARQAIIGYITVVKSYPPFEIEQVEGSDDTDTDYTCKLCDTPLKQVRGKESIEESLAETLLMEEVEIRKEQLQIDWSGTSTTMPKV</sequence>
<protein>
    <submittedName>
        <fullName evidence="1">Uncharacterized protein</fullName>
    </submittedName>
</protein>
<dbReference type="Proteomes" id="UP000596742">
    <property type="component" value="Unassembled WGS sequence"/>
</dbReference>
<reference evidence="1" key="1">
    <citation type="submission" date="2018-11" db="EMBL/GenBank/DDBJ databases">
        <authorList>
            <person name="Alioto T."/>
            <person name="Alioto T."/>
        </authorList>
    </citation>
    <scope>NUCLEOTIDE SEQUENCE</scope>
</reference>
<evidence type="ECO:0000313" key="2">
    <source>
        <dbReference type="Proteomes" id="UP000596742"/>
    </source>
</evidence>
<proteinExistence type="predicted"/>
<accession>A0A8B6GB13</accession>
<organism evidence="1 2">
    <name type="scientific">Mytilus galloprovincialis</name>
    <name type="common">Mediterranean mussel</name>
    <dbReference type="NCBI Taxonomy" id="29158"/>
    <lineage>
        <taxon>Eukaryota</taxon>
        <taxon>Metazoa</taxon>
        <taxon>Spiralia</taxon>
        <taxon>Lophotrochozoa</taxon>
        <taxon>Mollusca</taxon>
        <taxon>Bivalvia</taxon>
        <taxon>Autobranchia</taxon>
        <taxon>Pteriomorphia</taxon>
        <taxon>Mytilida</taxon>
        <taxon>Mytiloidea</taxon>
        <taxon>Mytilidae</taxon>
        <taxon>Mytilinae</taxon>
        <taxon>Mytilus</taxon>
    </lineage>
</organism>
<dbReference type="EMBL" id="UYJE01008161">
    <property type="protein sequence ID" value="VDI61650.1"/>
    <property type="molecule type" value="Genomic_DNA"/>
</dbReference>